<dbReference type="PANTHER" id="PTHR11091">
    <property type="entry name" value="OXIDOREDUCTASE-RELATED"/>
    <property type="match status" value="1"/>
</dbReference>
<dbReference type="Proteomes" id="UP000321685">
    <property type="component" value="Unassembled WGS sequence"/>
</dbReference>
<evidence type="ECO:0000256" key="1">
    <source>
        <dbReference type="ARBA" id="ARBA00006056"/>
    </source>
</evidence>
<keyword evidence="4" id="KW-1185">Reference proteome</keyword>
<sequence>MTITESSASLVTAESLERAVAQLFEAVGVAPSSSAQIAEVLVSSDLRGVESHGVQFAPRYVRGIQRGHLNAAPKIAIARAKGATAVVDADNGLGFLSARFGMDHAVELAHTHGIGYVVVRNSNHFGPAAFYAMQALSSGMVGHATTDGPPHTVVWGSRKPVLSNDPVAWAFPTADGDPIVIDTAFTGVKEKIRLAAQRGGSIPGDWAVGPDGHPTTDPHAALEGALLPIGQHKGSALIVANELLCGALAGARFSFEVSPALVQGADHHDSWRCGHVLAAIDIAAFLDPGEFTRRASSLATALRSAPKAEGVDRIYMPGEPEAELTRQRLKEGIPLAATTVAALDAVAGEVGAPTASSTLQQP</sequence>
<evidence type="ECO:0000313" key="3">
    <source>
        <dbReference type="EMBL" id="GEL26853.1"/>
    </source>
</evidence>
<protein>
    <submittedName>
        <fullName evidence="3">Lactate dehydrogenase</fullName>
    </submittedName>
</protein>
<dbReference type="Gene3D" id="1.10.1530.10">
    <property type="match status" value="1"/>
</dbReference>
<dbReference type="Pfam" id="PF02615">
    <property type="entry name" value="Ldh_2"/>
    <property type="match status" value="1"/>
</dbReference>
<dbReference type="Gene3D" id="3.30.1370.60">
    <property type="entry name" value="Hypothetical oxidoreductase yiak, domain 2"/>
    <property type="match status" value="1"/>
</dbReference>
<evidence type="ECO:0000313" key="4">
    <source>
        <dbReference type="Proteomes" id="UP000321685"/>
    </source>
</evidence>
<dbReference type="AlphaFoldDB" id="A0A511DRK2"/>
<dbReference type="SUPFAM" id="SSF89733">
    <property type="entry name" value="L-sulfolactate dehydrogenase-like"/>
    <property type="match status" value="1"/>
</dbReference>
<reference evidence="3 4" key="1">
    <citation type="submission" date="2019-07" db="EMBL/GenBank/DDBJ databases">
        <title>Whole genome shotgun sequence of Pseudonocardia sulfidoxydans NBRC 16205.</title>
        <authorList>
            <person name="Hosoyama A."/>
            <person name="Uohara A."/>
            <person name="Ohji S."/>
            <person name="Ichikawa N."/>
        </authorList>
    </citation>
    <scope>NUCLEOTIDE SEQUENCE [LARGE SCALE GENOMIC DNA]</scope>
    <source>
        <strain evidence="3 4">NBRC 16205</strain>
    </source>
</reference>
<dbReference type="RefSeq" id="WP_147115611.1">
    <property type="nucleotide sequence ID" value="NZ_BJVJ01000117.1"/>
</dbReference>
<organism evidence="3 4">
    <name type="scientific">Pseudonocardia sulfidoxydans NBRC 16205</name>
    <dbReference type="NCBI Taxonomy" id="1223511"/>
    <lineage>
        <taxon>Bacteria</taxon>
        <taxon>Bacillati</taxon>
        <taxon>Actinomycetota</taxon>
        <taxon>Actinomycetes</taxon>
        <taxon>Pseudonocardiales</taxon>
        <taxon>Pseudonocardiaceae</taxon>
        <taxon>Pseudonocardia</taxon>
    </lineage>
</organism>
<accession>A0A511DRK2</accession>
<dbReference type="InterPro" id="IPR043143">
    <property type="entry name" value="Mal/L-sulf/L-lact_DH-like_NADP"/>
</dbReference>
<gene>
    <name evidence="3" type="primary">mdh</name>
    <name evidence="3" type="ORF">PSU4_58070</name>
</gene>
<name>A0A511DRK2_9PSEU</name>
<dbReference type="InterPro" id="IPR003767">
    <property type="entry name" value="Malate/L-lactate_DH-like"/>
</dbReference>
<dbReference type="InterPro" id="IPR043144">
    <property type="entry name" value="Mal/L-sulf/L-lact_DH-like_ah"/>
</dbReference>
<keyword evidence="2" id="KW-0560">Oxidoreductase</keyword>
<comment type="similarity">
    <text evidence="1">Belongs to the LDH2/MDH2 oxidoreductase family.</text>
</comment>
<dbReference type="InterPro" id="IPR036111">
    <property type="entry name" value="Mal/L-sulfo/L-lacto_DH-like_sf"/>
</dbReference>
<evidence type="ECO:0000256" key="2">
    <source>
        <dbReference type="ARBA" id="ARBA00023002"/>
    </source>
</evidence>
<dbReference type="GO" id="GO:0016491">
    <property type="term" value="F:oxidoreductase activity"/>
    <property type="evidence" value="ECO:0007669"/>
    <property type="project" value="UniProtKB-KW"/>
</dbReference>
<dbReference type="PANTHER" id="PTHR11091:SF0">
    <property type="entry name" value="MALATE DEHYDROGENASE"/>
    <property type="match status" value="1"/>
</dbReference>
<comment type="caution">
    <text evidence="3">The sequence shown here is derived from an EMBL/GenBank/DDBJ whole genome shotgun (WGS) entry which is preliminary data.</text>
</comment>
<dbReference type="OrthoDB" id="924592at2"/>
<proteinExistence type="inferred from homology"/>
<dbReference type="EMBL" id="BJVJ01000117">
    <property type="protein sequence ID" value="GEL26853.1"/>
    <property type="molecule type" value="Genomic_DNA"/>
</dbReference>